<dbReference type="GO" id="GO:0005829">
    <property type="term" value="C:cytosol"/>
    <property type="evidence" value="ECO:0007669"/>
    <property type="project" value="TreeGrafter"/>
</dbReference>
<dbReference type="FunFam" id="1.10.1200.10:FF:000005">
    <property type="entry name" value="Nonribosomal peptide synthetase 1"/>
    <property type="match status" value="1"/>
</dbReference>
<proteinExistence type="inferred from homology"/>
<dbReference type="GO" id="GO:0003824">
    <property type="term" value="F:catalytic activity"/>
    <property type="evidence" value="ECO:0007669"/>
    <property type="project" value="InterPro"/>
</dbReference>
<reference evidence="6" key="1">
    <citation type="submission" date="2021-02" db="EMBL/GenBank/DDBJ databases">
        <title>Metagenome analyses of Stigonema ocellatum DSM 106950, Chlorogloea purpurea SAG 13.99 and Gomphosphaeria aponina DSM 107014.</title>
        <authorList>
            <person name="Marter P."/>
            <person name="Huang S."/>
        </authorList>
    </citation>
    <scope>NUCLEOTIDE SEQUENCE</scope>
    <source>
        <strain evidence="6">JP213</strain>
    </source>
</reference>
<dbReference type="Pfam" id="PF00550">
    <property type="entry name" value="PP-binding"/>
    <property type="match status" value="1"/>
</dbReference>
<evidence type="ECO:0000256" key="3">
    <source>
        <dbReference type="ARBA" id="ARBA00022450"/>
    </source>
</evidence>
<dbReference type="Pfam" id="PF00501">
    <property type="entry name" value="AMP-binding"/>
    <property type="match status" value="1"/>
</dbReference>
<evidence type="ECO:0000313" key="6">
    <source>
        <dbReference type="EMBL" id="MBR8826762.1"/>
    </source>
</evidence>
<dbReference type="PROSITE" id="PS00455">
    <property type="entry name" value="AMP_BINDING"/>
    <property type="match status" value="1"/>
</dbReference>
<dbReference type="InterPro" id="IPR006162">
    <property type="entry name" value="Ppantetheine_attach_site"/>
</dbReference>
<dbReference type="InterPro" id="IPR036736">
    <property type="entry name" value="ACP-like_sf"/>
</dbReference>
<dbReference type="InterPro" id="IPR000873">
    <property type="entry name" value="AMP-dep_synth/lig_dom"/>
</dbReference>
<dbReference type="Gene3D" id="2.30.38.10">
    <property type="entry name" value="Luciferase, Domain 3"/>
    <property type="match status" value="1"/>
</dbReference>
<name>A0A941GN54_9CHRO</name>
<dbReference type="PANTHER" id="PTHR45527">
    <property type="entry name" value="NONRIBOSOMAL PEPTIDE SYNTHETASE"/>
    <property type="match status" value="1"/>
</dbReference>
<dbReference type="InterPro" id="IPR009081">
    <property type="entry name" value="PP-bd_ACP"/>
</dbReference>
<dbReference type="Gene3D" id="3.40.50.1820">
    <property type="entry name" value="alpha/beta hydrolase"/>
    <property type="match status" value="1"/>
</dbReference>
<dbReference type="Gene3D" id="3.30.300.30">
    <property type="match status" value="1"/>
</dbReference>
<dbReference type="InterPro" id="IPR045851">
    <property type="entry name" value="AMP-bd_C_sf"/>
</dbReference>
<dbReference type="GO" id="GO:0008610">
    <property type="term" value="P:lipid biosynthetic process"/>
    <property type="evidence" value="ECO:0007669"/>
    <property type="project" value="UniProtKB-ARBA"/>
</dbReference>
<dbReference type="CDD" id="cd12117">
    <property type="entry name" value="A_NRPS_Srf_like"/>
    <property type="match status" value="1"/>
</dbReference>
<dbReference type="SUPFAM" id="SSF56801">
    <property type="entry name" value="Acetyl-CoA synthetase-like"/>
    <property type="match status" value="1"/>
</dbReference>
<dbReference type="InterPro" id="IPR010071">
    <property type="entry name" value="AA_adenyl_dom"/>
</dbReference>
<keyword evidence="3" id="KW-0596">Phosphopantetheine</keyword>
<dbReference type="SUPFAM" id="SSF47336">
    <property type="entry name" value="ACP-like"/>
    <property type="match status" value="1"/>
</dbReference>
<comment type="caution">
    <text evidence="6">The sequence shown here is derived from an EMBL/GenBank/DDBJ whole genome shotgun (WGS) entry which is preliminary data.</text>
</comment>
<dbReference type="NCBIfam" id="TIGR01733">
    <property type="entry name" value="AA-adenyl-dom"/>
    <property type="match status" value="1"/>
</dbReference>
<evidence type="ECO:0000259" key="5">
    <source>
        <dbReference type="PROSITE" id="PS50075"/>
    </source>
</evidence>
<dbReference type="InterPro" id="IPR041464">
    <property type="entry name" value="TubC_N"/>
</dbReference>
<dbReference type="Pfam" id="PF00668">
    <property type="entry name" value="Condensation"/>
    <property type="match status" value="1"/>
</dbReference>
<dbReference type="FunFam" id="3.30.559.10:FF:000012">
    <property type="entry name" value="Non-ribosomal peptide synthetase"/>
    <property type="match status" value="1"/>
</dbReference>
<dbReference type="FunFam" id="3.40.50.12780:FF:000012">
    <property type="entry name" value="Non-ribosomal peptide synthetase"/>
    <property type="match status" value="1"/>
</dbReference>
<comment type="similarity">
    <text evidence="2">Belongs to the ATP-dependent AMP-binding enzyme family.</text>
</comment>
<dbReference type="PROSITE" id="PS50075">
    <property type="entry name" value="CARRIER"/>
    <property type="match status" value="1"/>
</dbReference>
<protein>
    <submittedName>
        <fullName evidence="6">Amino acid adenylation domain-containing protein</fullName>
    </submittedName>
</protein>
<dbReference type="PROSITE" id="PS00012">
    <property type="entry name" value="PHOSPHOPANTETHEINE"/>
    <property type="match status" value="1"/>
</dbReference>
<comment type="cofactor">
    <cofactor evidence="1">
        <name>pantetheine 4'-phosphate</name>
        <dbReference type="ChEBI" id="CHEBI:47942"/>
    </cofactor>
</comment>
<gene>
    <name evidence="6" type="ORF">DSM107014_02470</name>
</gene>
<sequence length="1617" mass="184935">MKDIKNILSKLEKLNIKLWVEEGRLLYSAPTGAMTPEIRQTIKENKPEIITLLTETNQTAQQTIFPMDNNTDIQAKIANLSPEKKELLLRRLAEKQLTQENKIVRNNDCNSYPASFTQTRFWFLNQLEPDSPVYNMPKAFKFTQELNIENLKQALNQIITRHETLRTTFRSENGELKQIIAENWSLELPIINLADESEEQKTFQKLATQIIEKPFNLAQDLMLRATLFRLANNEYILLLVNHHIISDGWSSEIIIKELLTCYETLEKRATNTLPELPIQYGDFAIWQKKQLTQELYKKQVKYWKEKLSGQLPILNLPTDKKRPLIPSYQGKSIAFLLPNELEKNLKQISQEEKVTLFMLLLAAFKVLLCRYTGQEDIIVGTPIAGRKKLETENLIGCFLNTLALRNQLNSNLSFRQFLQQVKQVSLEAYENQDLPFEKLIEELQPDRNLSQSPIFQVMFNFLNTPENSSLNCSSFKERINIEKNRSLFDLTLYIRQKQGGIEITFEYNTDLFNSATIKRMTRHFQILLRGIINNPDEKISHLPLLTQAKKQQILRDWNNTKTDDPKDKCIHQLFEEQVAKTPDKIAVVFEEQQLTYSQLNEKANQLAHYLQKLGVKPETLVGICVERSLEMIIGILGILKAGGAYVPLEPNYPSDRLIYMLDNAKISVLLTTEKSEEKLFSYPGKIVRTDTWDKIEPESKENLKSAVCSKNLAYVIYTSGSTGKPKGVLVKHKSVNRLVKNTNYINIRPAAKIAQIANTSFDAATFEIWGALLNGAKLVIFPKETTLQLELFIEQLKEKELDTIFITTALFNQIASIHPQAFNTFKYVLFGGEKVEPKWVKEIIEKGKPENLIHVYGPTENTTFSTWYPVNNVVENADNLPIGKPISNTKIYILDTNLQPTPIGVVGELYLAGKGVARGYLNRPELTAEKFIYNPFGAGKLYKTGDLARYLPHGNIEFIGRIDNQVKIRGYRIELGEIETILNQHLEVKEAVVIVREDTPDNKSLVAYIVAKHQSISELRSFLATKLPEYMIPNGFVFLEALPLTPNGKIDRRALPKPDTTRQELETNYLAPKNELEIKLTQIWEEVLGIKGIGITDNFFELGGHSLLSVKLLAEIEKTFNQKLPLAVLFQLTNIAEQAKLISQKQAKESLQKLPITNEEYRHILALTAGWEWKRVKEEGLIVGTNTNGTLPPLFWCSNGFGETSFLANYLDENQPLYGLFSGYGWVNEENIKNLAAYYVSEILTIQPNGNYFLGGYCLGGKVVFEIAEQLQNFGKKVALLVLTESYIPRQYLGKLVLIFASQSNLNPYIFSRVDSQIDWYQQFEMGLEIAIINSNHHIFTEANQIDILGETIQKYINQQNYNFPFEKSAYQAQITTQRTLNISTGKTYLLPVKVKNISSLVWETKSIENVIYVGYYLSNNEQKEKLYSDERIALPMLVKPSEEAELLVPVIAPLLPGDYLINLFLIHSPLVVFNNKEINNQIIELTVNESEGSSFRAEITAQEYLSLSVEEQVKIPVKVKNISSGIWKFFPYTPIKLGNHWLDENEQVIQWDDGRTYLPENFAPSEEIELSLTITAPKQPGNYLLELDLVQERVTWFAQKGSQTTIVRVEVKQGNI</sequence>
<evidence type="ECO:0000256" key="1">
    <source>
        <dbReference type="ARBA" id="ARBA00001957"/>
    </source>
</evidence>
<dbReference type="FunFam" id="2.30.38.10:FF:000001">
    <property type="entry name" value="Non-ribosomal peptide synthetase PvdI"/>
    <property type="match status" value="1"/>
</dbReference>
<dbReference type="GO" id="GO:0043041">
    <property type="term" value="P:amino acid activation for nonribosomal peptide biosynthetic process"/>
    <property type="evidence" value="ECO:0007669"/>
    <property type="project" value="TreeGrafter"/>
</dbReference>
<dbReference type="InterPro" id="IPR023213">
    <property type="entry name" value="CAT-like_dom_sf"/>
</dbReference>
<evidence type="ECO:0000256" key="4">
    <source>
        <dbReference type="ARBA" id="ARBA00022553"/>
    </source>
</evidence>
<accession>A0A941GN54</accession>
<dbReference type="Pfam" id="PF00975">
    <property type="entry name" value="Thioesterase"/>
    <property type="match status" value="1"/>
</dbReference>
<dbReference type="SUPFAM" id="SSF53474">
    <property type="entry name" value="alpha/beta-Hydrolases"/>
    <property type="match status" value="1"/>
</dbReference>
<dbReference type="EMBL" id="JADQBC010000010">
    <property type="protein sequence ID" value="MBR8826762.1"/>
    <property type="molecule type" value="Genomic_DNA"/>
</dbReference>
<dbReference type="CDD" id="cd19531">
    <property type="entry name" value="LCL_NRPS-like"/>
    <property type="match status" value="1"/>
</dbReference>
<dbReference type="InterPro" id="IPR044894">
    <property type="entry name" value="TubC_N_sf"/>
</dbReference>
<dbReference type="FunFam" id="3.40.50.980:FF:000001">
    <property type="entry name" value="Non-ribosomal peptide synthetase"/>
    <property type="match status" value="1"/>
</dbReference>
<dbReference type="InterPro" id="IPR025110">
    <property type="entry name" value="AMP-bd_C"/>
</dbReference>
<dbReference type="InterPro" id="IPR029058">
    <property type="entry name" value="AB_hydrolase_fold"/>
</dbReference>
<keyword evidence="4" id="KW-0597">Phosphoprotein</keyword>
<dbReference type="Gene3D" id="2.60.40.10">
    <property type="entry name" value="Immunoglobulins"/>
    <property type="match status" value="1"/>
</dbReference>
<evidence type="ECO:0000256" key="2">
    <source>
        <dbReference type="ARBA" id="ARBA00006432"/>
    </source>
</evidence>
<dbReference type="Proteomes" id="UP000767446">
    <property type="component" value="Unassembled WGS sequence"/>
</dbReference>
<dbReference type="SUPFAM" id="SSF52777">
    <property type="entry name" value="CoA-dependent acyltransferases"/>
    <property type="match status" value="2"/>
</dbReference>
<dbReference type="InterPro" id="IPR013783">
    <property type="entry name" value="Ig-like_fold"/>
</dbReference>
<dbReference type="Gene3D" id="1.10.10.1830">
    <property type="entry name" value="Non-ribosomal peptide synthase, adenylation domain"/>
    <property type="match status" value="1"/>
</dbReference>
<dbReference type="Pfam" id="PF18563">
    <property type="entry name" value="TubC_N"/>
    <property type="match status" value="1"/>
</dbReference>
<dbReference type="InterPro" id="IPR020845">
    <property type="entry name" value="AMP-binding_CS"/>
</dbReference>
<dbReference type="FunFam" id="3.30.559.30:FF:000001">
    <property type="entry name" value="Non-ribosomal peptide synthetase"/>
    <property type="match status" value="1"/>
</dbReference>
<feature type="domain" description="Carrier" evidence="5">
    <location>
        <begin position="1071"/>
        <end position="1146"/>
    </location>
</feature>
<organism evidence="6 7">
    <name type="scientific">Gomphosphaeria aponina SAG 52.96 = DSM 107014</name>
    <dbReference type="NCBI Taxonomy" id="1521640"/>
    <lineage>
        <taxon>Bacteria</taxon>
        <taxon>Bacillati</taxon>
        <taxon>Cyanobacteriota</taxon>
        <taxon>Cyanophyceae</taxon>
        <taxon>Oscillatoriophycideae</taxon>
        <taxon>Chroococcales</taxon>
        <taxon>Gomphosphaeriaceae</taxon>
        <taxon>Gomphosphaeria</taxon>
    </lineage>
</organism>
<dbReference type="InterPro" id="IPR001031">
    <property type="entry name" value="Thioesterase"/>
</dbReference>
<dbReference type="Gene3D" id="3.30.559.30">
    <property type="entry name" value="Nonribosomal peptide synthetase, condensation domain"/>
    <property type="match status" value="1"/>
</dbReference>
<dbReference type="GO" id="GO:0044550">
    <property type="term" value="P:secondary metabolite biosynthetic process"/>
    <property type="evidence" value="ECO:0007669"/>
    <property type="project" value="UniProtKB-ARBA"/>
</dbReference>
<evidence type="ECO:0000313" key="7">
    <source>
        <dbReference type="Proteomes" id="UP000767446"/>
    </source>
</evidence>
<dbReference type="GO" id="GO:0031177">
    <property type="term" value="F:phosphopantetheine binding"/>
    <property type="evidence" value="ECO:0007669"/>
    <property type="project" value="TreeGrafter"/>
</dbReference>
<dbReference type="Pfam" id="PF13193">
    <property type="entry name" value="AMP-binding_C"/>
    <property type="match status" value="1"/>
</dbReference>
<dbReference type="InterPro" id="IPR001242">
    <property type="entry name" value="Condensation_dom"/>
</dbReference>
<dbReference type="Gene3D" id="3.40.50.980">
    <property type="match status" value="2"/>
</dbReference>
<dbReference type="FunFam" id="3.30.300.30:FF:000010">
    <property type="entry name" value="Enterobactin synthetase component F"/>
    <property type="match status" value="1"/>
</dbReference>
<dbReference type="Gene3D" id="3.30.559.10">
    <property type="entry name" value="Chloramphenicol acetyltransferase-like domain"/>
    <property type="match status" value="1"/>
</dbReference>
<dbReference type="PANTHER" id="PTHR45527:SF14">
    <property type="entry name" value="PLIPASTATIN SYNTHASE SUBUNIT B"/>
    <property type="match status" value="1"/>
</dbReference>